<evidence type="ECO:0000313" key="7">
    <source>
        <dbReference type="Proteomes" id="UP001500831"/>
    </source>
</evidence>
<keyword evidence="2 5" id="KW-0812">Transmembrane</keyword>
<feature type="transmembrane region" description="Helical" evidence="5">
    <location>
        <begin position="57"/>
        <end position="75"/>
    </location>
</feature>
<name>A0ABN3W119_9ACTN</name>
<dbReference type="InterPro" id="IPR034804">
    <property type="entry name" value="SQR/QFR_C/D"/>
</dbReference>
<dbReference type="RefSeq" id="WP_344975401.1">
    <property type="nucleotide sequence ID" value="NZ_BAAAVI010000035.1"/>
</dbReference>
<keyword evidence="4 5" id="KW-0472">Membrane</keyword>
<dbReference type="Proteomes" id="UP001500831">
    <property type="component" value="Unassembled WGS sequence"/>
</dbReference>
<keyword evidence="1" id="KW-1003">Cell membrane</keyword>
<evidence type="ECO:0000256" key="5">
    <source>
        <dbReference type="SAM" id="Phobius"/>
    </source>
</evidence>
<sequence>MARRPTLEPFLWLLFSAGGVLSALLIPALLFLFGVAFPLGWVPPPDHAHLSALLGHPIARVVLLGLCVLALFHWAHRFRYTLSHGLRLKHFERVISLFCYGGALAGSAVAGYLLLSAW</sequence>
<keyword evidence="3 5" id="KW-1133">Transmembrane helix</keyword>
<dbReference type="Pfam" id="PF02313">
    <property type="entry name" value="Fumarate_red_D"/>
    <property type="match status" value="1"/>
</dbReference>
<evidence type="ECO:0000256" key="1">
    <source>
        <dbReference type="ARBA" id="ARBA00022475"/>
    </source>
</evidence>
<accession>A0ABN3W119</accession>
<protein>
    <submittedName>
        <fullName evidence="6">Fumarate reductase subunit FrdD</fullName>
    </submittedName>
</protein>
<dbReference type="Gene3D" id="1.20.1300.10">
    <property type="entry name" value="Fumarate reductase/succinate dehydrogenase, transmembrane subunit"/>
    <property type="match status" value="1"/>
</dbReference>
<feature type="transmembrane region" description="Helical" evidence="5">
    <location>
        <begin position="95"/>
        <end position="115"/>
    </location>
</feature>
<dbReference type="EMBL" id="BAAAVI010000035">
    <property type="protein sequence ID" value="GAA2883645.1"/>
    <property type="molecule type" value="Genomic_DNA"/>
</dbReference>
<dbReference type="SUPFAM" id="SSF81343">
    <property type="entry name" value="Fumarate reductase respiratory complex transmembrane subunits"/>
    <property type="match status" value="1"/>
</dbReference>
<evidence type="ECO:0000256" key="3">
    <source>
        <dbReference type="ARBA" id="ARBA00022989"/>
    </source>
</evidence>
<gene>
    <name evidence="6" type="primary">frdD</name>
    <name evidence="6" type="ORF">GCM10010517_46920</name>
</gene>
<comment type="caution">
    <text evidence="6">The sequence shown here is derived from an EMBL/GenBank/DDBJ whole genome shotgun (WGS) entry which is preliminary data.</text>
</comment>
<evidence type="ECO:0000256" key="4">
    <source>
        <dbReference type="ARBA" id="ARBA00023136"/>
    </source>
</evidence>
<proteinExistence type="predicted"/>
<dbReference type="InterPro" id="IPR003418">
    <property type="entry name" value="Fumarate_red_D"/>
</dbReference>
<evidence type="ECO:0000313" key="6">
    <source>
        <dbReference type="EMBL" id="GAA2883645.1"/>
    </source>
</evidence>
<organism evidence="6 7">
    <name type="scientific">Streptosporangium fragile</name>
    <dbReference type="NCBI Taxonomy" id="46186"/>
    <lineage>
        <taxon>Bacteria</taxon>
        <taxon>Bacillati</taxon>
        <taxon>Actinomycetota</taxon>
        <taxon>Actinomycetes</taxon>
        <taxon>Streptosporangiales</taxon>
        <taxon>Streptosporangiaceae</taxon>
        <taxon>Streptosporangium</taxon>
    </lineage>
</organism>
<dbReference type="NCBIfam" id="NF003977">
    <property type="entry name" value="PRK05470.1-1"/>
    <property type="match status" value="1"/>
</dbReference>
<reference evidence="6 7" key="1">
    <citation type="journal article" date="2019" name="Int. J. Syst. Evol. Microbiol.">
        <title>The Global Catalogue of Microorganisms (GCM) 10K type strain sequencing project: providing services to taxonomists for standard genome sequencing and annotation.</title>
        <authorList>
            <consortium name="The Broad Institute Genomics Platform"/>
            <consortium name="The Broad Institute Genome Sequencing Center for Infectious Disease"/>
            <person name="Wu L."/>
            <person name="Ma J."/>
        </authorList>
    </citation>
    <scope>NUCLEOTIDE SEQUENCE [LARGE SCALE GENOMIC DNA]</scope>
    <source>
        <strain evidence="6 7">JCM 6242</strain>
    </source>
</reference>
<evidence type="ECO:0000256" key="2">
    <source>
        <dbReference type="ARBA" id="ARBA00022692"/>
    </source>
</evidence>
<keyword evidence="7" id="KW-1185">Reference proteome</keyword>
<feature type="transmembrane region" description="Helical" evidence="5">
    <location>
        <begin position="12"/>
        <end position="37"/>
    </location>
</feature>